<feature type="transmembrane region" description="Helical" evidence="1">
    <location>
        <begin position="58"/>
        <end position="86"/>
    </location>
</feature>
<keyword evidence="3" id="KW-1185">Reference proteome</keyword>
<name>A0AA89C3U5_PINIB</name>
<dbReference type="AlphaFoldDB" id="A0AA89C3U5"/>
<comment type="caution">
    <text evidence="2">The sequence shown here is derived from an EMBL/GenBank/DDBJ whole genome shotgun (WGS) entry which is preliminary data.</text>
</comment>
<keyword evidence="1" id="KW-0472">Membrane</keyword>
<sequence length="96" mass="10752">MNSLTCECNCSAPVNMTHEQLMERLEELRSILTIVKKDTLKSKLKLISVRDDRPSSTAIGALGIILITLVIALVVLIDSMNLLTFLQKRKIKEKKA</sequence>
<accession>A0AA89C3U5</accession>
<keyword evidence="1" id="KW-0812">Transmembrane</keyword>
<keyword evidence="1" id="KW-1133">Transmembrane helix</keyword>
<protein>
    <submittedName>
        <fullName evidence="2">Uncharacterized protein</fullName>
    </submittedName>
</protein>
<reference evidence="2" key="1">
    <citation type="submission" date="2019-08" db="EMBL/GenBank/DDBJ databases">
        <title>The improved chromosome-level genome for the pearl oyster Pinctada fucata martensii using PacBio sequencing and Hi-C.</title>
        <authorList>
            <person name="Zheng Z."/>
        </authorList>
    </citation>
    <scope>NUCLEOTIDE SEQUENCE</scope>
    <source>
        <strain evidence="2">ZZ-2019</strain>
        <tissue evidence="2">Adductor muscle</tissue>
    </source>
</reference>
<organism evidence="2 3">
    <name type="scientific">Pinctada imbricata</name>
    <name type="common">Atlantic pearl-oyster</name>
    <name type="synonym">Pinctada martensii</name>
    <dbReference type="NCBI Taxonomy" id="66713"/>
    <lineage>
        <taxon>Eukaryota</taxon>
        <taxon>Metazoa</taxon>
        <taxon>Spiralia</taxon>
        <taxon>Lophotrochozoa</taxon>
        <taxon>Mollusca</taxon>
        <taxon>Bivalvia</taxon>
        <taxon>Autobranchia</taxon>
        <taxon>Pteriomorphia</taxon>
        <taxon>Pterioida</taxon>
        <taxon>Pterioidea</taxon>
        <taxon>Pteriidae</taxon>
        <taxon>Pinctada</taxon>
    </lineage>
</organism>
<evidence type="ECO:0000313" key="2">
    <source>
        <dbReference type="EMBL" id="KAK3093701.1"/>
    </source>
</evidence>
<dbReference type="Proteomes" id="UP001186944">
    <property type="component" value="Unassembled WGS sequence"/>
</dbReference>
<dbReference type="EMBL" id="VSWD01000009">
    <property type="protein sequence ID" value="KAK3093701.1"/>
    <property type="molecule type" value="Genomic_DNA"/>
</dbReference>
<evidence type="ECO:0000313" key="3">
    <source>
        <dbReference type="Proteomes" id="UP001186944"/>
    </source>
</evidence>
<gene>
    <name evidence="2" type="ORF">FSP39_019033</name>
</gene>
<evidence type="ECO:0000256" key="1">
    <source>
        <dbReference type="SAM" id="Phobius"/>
    </source>
</evidence>
<proteinExistence type="predicted"/>